<dbReference type="InterPro" id="IPR049158">
    <property type="entry name" value="PfEMP1_CIDRalpha1_dom"/>
</dbReference>
<keyword evidence="2" id="KW-0472">Membrane</keyword>
<feature type="compositionally biased region" description="Acidic residues" evidence="1">
    <location>
        <begin position="548"/>
        <end position="562"/>
    </location>
</feature>
<dbReference type="GO" id="GO:0046789">
    <property type="term" value="F:host cell surface receptor binding"/>
    <property type="evidence" value="ECO:0007669"/>
    <property type="project" value="InterPro"/>
</dbReference>
<feature type="domain" description="Duffy-antigen binding" evidence="4">
    <location>
        <begin position="672"/>
        <end position="845"/>
    </location>
</feature>
<feature type="region of interest" description="Disordered" evidence="1">
    <location>
        <begin position="1133"/>
        <end position="1163"/>
    </location>
</feature>
<dbReference type="Pfam" id="PF18562">
    <property type="entry name" value="CIDR1_gamma"/>
    <property type="match status" value="1"/>
</dbReference>
<feature type="domain" description="Duffy-antigen binding" evidence="4">
    <location>
        <begin position="1965"/>
        <end position="2146"/>
    </location>
</feature>
<dbReference type="VEuPathDB" id="PlasmoDB:PfGB4_040006200"/>
<organism evidence="8">
    <name type="scientific">Plasmodium falciparum</name>
    <name type="common">malaria parasite P. falciparum</name>
    <dbReference type="NCBI Taxonomy" id="5833"/>
    <lineage>
        <taxon>Eukaryota</taxon>
        <taxon>Sar</taxon>
        <taxon>Alveolata</taxon>
        <taxon>Apicomplexa</taxon>
        <taxon>Aconoidasida</taxon>
        <taxon>Haemosporida</taxon>
        <taxon>Plasmodiidae</taxon>
        <taxon>Plasmodium</taxon>
        <taxon>Plasmodium (Laverania)</taxon>
    </lineage>
</organism>
<dbReference type="FunFam" id="1.20.58.830:FF:000001">
    <property type="entry name" value="Erythrocyte membrane protein 1, PfEMP1"/>
    <property type="match status" value="1"/>
</dbReference>
<dbReference type="InterPro" id="IPR004258">
    <property type="entry name" value="DBL"/>
</dbReference>
<dbReference type="InterPro" id="IPR054595">
    <property type="entry name" value="DBL_C"/>
</dbReference>
<evidence type="ECO:0000256" key="2">
    <source>
        <dbReference type="SAM" id="Phobius"/>
    </source>
</evidence>
<feature type="domain" description="Duffy-binding-like" evidence="7">
    <location>
        <begin position="123"/>
        <end position="280"/>
    </location>
</feature>
<dbReference type="Pfam" id="PF22672">
    <property type="entry name" value="DBL_C"/>
    <property type="match status" value="2"/>
</dbReference>
<feature type="domain" description="Duffy-antigen binding" evidence="4">
    <location>
        <begin position="1"/>
        <end position="119"/>
    </location>
</feature>
<feature type="region of interest" description="Disordered" evidence="1">
    <location>
        <begin position="547"/>
        <end position="578"/>
    </location>
</feature>
<evidence type="ECO:0000259" key="7">
    <source>
        <dbReference type="Pfam" id="PF22672"/>
    </source>
</evidence>
<feature type="compositionally biased region" description="Low complexity" evidence="1">
    <location>
        <begin position="1151"/>
        <end position="1163"/>
    </location>
</feature>
<feature type="region of interest" description="Disordered" evidence="1">
    <location>
        <begin position="1845"/>
        <end position="1887"/>
    </location>
</feature>
<evidence type="ECO:0000259" key="3">
    <source>
        <dbReference type="Pfam" id="PF03011"/>
    </source>
</evidence>
<dbReference type="VEuPathDB" id="PlasmoDB:PfCD01_040031100"/>
<feature type="non-terminal residue" evidence="8">
    <location>
        <position position="1"/>
    </location>
</feature>
<protein>
    <submittedName>
        <fullName evidence="8">Erythrocyte membrane protein 1</fullName>
    </submittedName>
</protein>
<feature type="compositionally biased region" description="Low complexity" evidence="1">
    <location>
        <begin position="1307"/>
        <end position="1326"/>
    </location>
</feature>
<dbReference type="EMBL" id="KX154831">
    <property type="protein sequence ID" value="ANJ20951.1"/>
    <property type="molecule type" value="Genomic_DNA"/>
</dbReference>
<dbReference type="VEuPathDB" id="PlasmoDB:PfML01_000058900"/>
<evidence type="ECO:0000313" key="8">
    <source>
        <dbReference type="EMBL" id="ANJ20951.1"/>
    </source>
</evidence>
<feature type="region of interest" description="Disordered" evidence="1">
    <location>
        <begin position="1405"/>
        <end position="1427"/>
    </location>
</feature>
<dbReference type="VEuPathDB" id="PlasmoDB:PfGB4_110057300"/>
<dbReference type="VEuPathDB" id="PlasmoDB:PfNF54_060022500"/>
<dbReference type="GO" id="GO:0016020">
    <property type="term" value="C:membrane"/>
    <property type="evidence" value="ECO:0007669"/>
    <property type="project" value="InterPro"/>
</dbReference>
<dbReference type="VEuPathDB" id="PlasmoDB:PfGA01_060022400"/>
<dbReference type="VEuPathDB" id="PlasmoDB:PfKH02_040026700"/>
<dbReference type="VEuPathDB" id="PlasmoDB:PfHB3_050005200"/>
<dbReference type="Gene3D" id="1.20.58.830">
    <property type="match status" value="6"/>
</dbReference>
<dbReference type="VEuPathDB" id="PlasmoDB:PfSD01_060021500"/>
<feature type="domain" description="Duffy-antigen binding" evidence="4">
    <location>
        <begin position="1110"/>
        <end position="1354"/>
    </location>
</feature>
<dbReference type="VEuPathDB" id="PlasmoDB:PfNF135_020027500"/>
<dbReference type="VEuPathDB" id="PlasmoDB:PfHB3_140005500"/>
<dbReference type="Gene3D" id="1.20.58.1930">
    <property type="match status" value="1"/>
</dbReference>
<dbReference type="VEuPathDB" id="PlasmoDB:PfKH01_000029300"/>
<feature type="domain" description="Duffy-binding-like" evidence="7">
    <location>
        <begin position="1444"/>
        <end position="1595"/>
    </location>
</feature>
<feature type="domain" description="Duffy-antigen binding" evidence="4">
    <location>
        <begin position="2393"/>
        <end position="2579"/>
    </location>
</feature>
<feature type="region of interest" description="Disordered" evidence="1">
    <location>
        <begin position="1076"/>
        <end position="1112"/>
    </location>
</feature>
<feature type="region of interest" description="Disordered" evidence="1">
    <location>
        <begin position="1301"/>
        <end position="1327"/>
    </location>
</feature>
<keyword evidence="2" id="KW-0812">Transmembrane</keyword>
<dbReference type="FunFam" id="1.20.58.1930:FF:000001">
    <property type="entry name" value="Erythrocyte membrane protein 1, PfEMP1"/>
    <property type="match status" value="1"/>
</dbReference>
<dbReference type="InterPro" id="IPR042202">
    <property type="entry name" value="Duffy-ag-bd_sf"/>
</dbReference>
<dbReference type="VEuPathDB" id="PlasmoDB:PfKE01_070015300"/>
<dbReference type="VEuPathDB" id="PlasmoDB:Pf7G8_120060000"/>
<sequence>DIIRGKDLYVGNRKEKEKEKLQKNLKNIFAKIHSDVTKTNGEAAKKRYNGDKDPNYYQLREDWWTANRHTVWEAMTCSVEDAYYFRQTCGGEKTASTNKCRCVNTDPPTYFDYVPQFLRWFEEWAEEFCRIKELKLENAKEQCRGDGEDGKKRYCSRNGCDCEQTINRIGHLRYGNGCTKCLFGCNRYMDWINNKKNEFGKQKKKCENEIYKNKNQTQSSSISVNDMYYDHFYSELKEKYSSIHEFINLLNAEAKCKNIEKQDIESKIDFNKDSTTFSGSQYCNPCPPCGVEKDNYGNFEPREQNDPKCKDKNLYTPKEHVIPTDITILSSGEGNDDIKKKLDDFCKTSDNNKNSSLYEEWKCYYENVENEACINEKPLDGNVKKQKSYNNFFYYWVAHMLKDSIHWRTKRLKSCISNGTTMKCRNGCHGKCECFQRWVQQKKKEWDEIKKHFGKQKDIDEGTHDIILEEVLKLEFSKENSAEDAENNVSAEEIDLINKILDEEKQKSEAEEADGGTDNQRKNTIDWLIQHEEDEAELCLDNHPEEEKCVDEDDDSDDDDHHEEEVYVNNPCATPSGSAHRALANKVAYQMHHKAKTQLRNRGGRKALRGDASQGQYRGSNGIKLTGGICSIDEKYSNAESNKSKDPCNNKGVRFKIEEVWKNARENGKVIGVYLPPRRQHICTSNVEHLLPPKGGRFKKVPNGKASHSLLGDVLIAAKKEGEDIKNKLTQNGNRSSICRAMKYSFADLGDIIRGRDLWDLDDGSQKIEKNLKDIFDKIKDNLPQGIQNKYKKIEDQKHLHLREDWWEANRHQVWKAMKCSLKNGSFPCKSDHTPLHDYIPQRLRWLTEWAEWFCKMQSQEYDKLMEACGSCKGNAKGQCTRGTEGCEKCKAACAKYTENIKKWENQWTKMDGIYQFLYLQAQRSSDGNAYPDDDPDYKQVVDFFKELQKVNKSTASKRSKRSIDAITTDPTTPYSSAAGYIHQEIGNAGCQEQTQFCEKKNGDNSNSGKTNEKYAFREKPYDHEKACKCNENTPPAPPEPKDKVNPCQIVTNLFNNPKQFSDACTLKYGQNAPTSWKCIPSGSDSTTERVRGKRSPPEPSGKSDASGSVCVPPRRRKLYVTPLTRLAGDNTAATQVGESQTQGNGVSTVPPGDASSTSSPTDATHLRDAFIQSAAVETFFLWHRYKKENKTQGAGLVPGVGVAPGVGGVPGVGAGMQGGMPGQPIAIQPVPGVTVDDSDPQTLLQNGTIPPDFLRQMFYTLGDYRDICVGNTDVVIKGSSEEHKKAMKKIQEKIQQILSQNGDSKPGPQNSGTTPSSTSGKTPQQALWDKHAPSIWNGMICALTYDTNTASGTAPKQIEDVQKAFFGTPNDKPGLLPVKPVTTGTSNGTFESKYKYTEAKLEEKNSVAIPKPQTEAPSSSGDNTPTHLSKFVLRPPYFRYLEEWGETFCRERRKRLEEVKKGCKVGENGPRGNEKVCSGYGEDCNDNLKNDPTTVRDFNCPDCGKHCSSYRKWIERKKDEYDKQQKAYDGQQKKFQTENKGGDNGFCVTLGTYGTAAAFLNGLKSRPCKNESEENKKADDYISFTNTEQTFGHENYCDPCPVYGVKCKNGHCSDNNVEKCKDNKITANDIGSGGNSTEELDMLVSDDSATEFNDGLSECKDKGIFKGIRKDQWLCRKFCNSDVCKPLISDSKKVYGEKDDKHIIQISALLRLWIEYFLEDYKKIKLKISHSIKNGENKCICGCNDKYKCIGEWVENKKSEWKKMKTRFNEQYKNNNEGDTFPVKTFLETLIPQIPVANAKNEVIKLSKFDNFCGCNYRASSTNGKDEDAIDCMLNKLQNKIEECKQKHQTSGENPENQCEQPPPLPDDEEPLEETENQVDPPNICPKQTVEDKKIEEEVEKCEAAAPQPAPKEEVDACTIAQKRIGNNDGTSSIDGCNQKYKAGKDQYPRWTCEIDKFENDHAGACMPPRRQKLCLFYLADTNEQEKIKKQNNLRDGFIKTAAAETFLAWQYYKSKNGADAKQLEIGTIPPEFLRSMFYTYGDYRDILFNTDISAKTPDGHVKDATDFIRNFFSNSEDKSPHGLKREDWWKIYGKDIWKGMVCGLSHHIRNGDKEQLRKKVTDNNQYSTISPTLEDFAKKPQFLRWFTEWADQFCEEHKVQKTKLLDNCREVDCRKKDESNKTIKKECAEACKQYEEWIKDWKDQYNKQKRKFDKDKRDKKFDDTPAADYIEEEISAHEYLNEQLEKLCANGDCSCMEKTSTQNEETNLSGNNYFPEALDNPPQEIGDKCECSEPSEPMSCVEKTAQKLRKDAEKNSDTNLTGNGNTYTDNCKNVKREDYANEAGETCTFNETFWSTNKTSIEECNNNTKKRFIIDKDWDCNRKILDGQKKICIPPRRKYMCLKNLDDISVKDISDNNTLLQKIQDIAKHEADDIIQKLLPENPCSESIICDAMKYSFADLADIVRGTDIYKGPNGTNEIETKLNNVFQSIYRQWQSENTNNEGKYPDLPSFRSAWWDANRKSVWKAMTCNAPKDAKLNKRNEEHQGITTTMSYVSKLENCGYDKDPPDYDYVPQPLRWMQEWSEYYCKARKKNEHKMEIHCSKCMKNGATCEKQEDKEKCKECNDECKKYKEFVDKWEVQFEELNHLYKELYMNAKAASRVNARRDPSIKFTKKLEETCENPDSAEKYLDISTHCTDYKFSETNSNKIDYAFSPYPKEYKDKCKCYEKSTRESDKILNFIKDNIFKSPNIPGLNKIKKAIPRIPKRIKNIWPDAHTIHELVARTFPYFVPFFQKDDKTPPTHNILNDVLPSAIPVGIALALTSIAFLYLK</sequence>
<feature type="transmembrane region" description="Helical" evidence="2">
    <location>
        <begin position="2810"/>
        <end position="2831"/>
    </location>
</feature>
<dbReference type="Pfam" id="PF05424">
    <property type="entry name" value="Duffy_binding"/>
    <property type="match status" value="5"/>
</dbReference>
<proteinExistence type="predicted"/>
<feature type="compositionally biased region" description="Acidic residues" evidence="1">
    <location>
        <begin position="1867"/>
        <end position="1878"/>
    </location>
</feature>
<reference evidence="8" key="1">
    <citation type="journal article" date="2016" name="EMBO Mol. Med.">
        <title>Plasmodium falciparum var genes expressed in children with severe malaria encode CIDRalpha1 domains.</title>
        <authorList>
            <person name="Jespersen J.S."/>
            <person name="Wang C.W."/>
            <person name="Mkumbaye S.I."/>
            <person name="Minja D.T."/>
            <person name="Petersen B."/>
            <person name="Turner L."/>
            <person name="Petersen J.E."/>
            <person name="Lusingu J.P."/>
            <person name="Theander T.G."/>
            <person name="Lavstsen T."/>
        </authorList>
    </citation>
    <scope>NUCLEOTIDE SEQUENCE</scope>
    <source>
        <strain evidence="8">1715-3</strain>
    </source>
</reference>
<dbReference type="VEuPathDB" id="PlasmoDB:PfSD01_010005000"/>
<dbReference type="VEuPathDB" id="PlasmoDB:Pf7G8-2_000403400"/>
<keyword evidence="2" id="KW-1133">Transmembrane helix</keyword>
<dbReference type="VEuPathDB" id="PlasmoDB:PfDd2_080005500"/>
<feature type="compositionally biased region" description="Polar residues" evidence="1">
    <location>
        <begin position="1416"/>
        <end position="1427"/>
    </location>
</feature>
<dbReference type="VEuPathDB" id="PlasmoDB:PfTG01_040026100"/>
<accession>A0A191VZ16</accession>
<dbReference type="VEuPathDB" id="PlasmoDB:PfGN01_030030800"/>
<dbReference type="VEuPathDB" id="PlasmoDB:PfSN01_120060500"/>
<dbReference type="InterPro" id="IPR008602">
    <property type="entry name" value="Duffy-antigen-binding"/>
</dbReference>
<evidence type="ECO:0000256" key="1">
    <source>
        <dbReference type="SAM" id="MobiDB-lite"/>
    </source>
</evidence>
<dbReference type="VEuPathDB" id="PlasmoDB:PF3D7_0617400"/>
<feature type="compositionally biased region" description="Polar residues" evidence="1">
    <location>
        <begin position="1133"/>
        <end position="1148"/>
    </location>
</feature>
<feature type="non-terminal residue" evidence="8">
    <location>
        <position position="2832"/>
    </location>
</feature>
<gene>
    <name evidence="8" type="primary">var</name>
</gene>
<evidence type="ECO:0000259" key="5">
    <source>
        <dbReference type="Pfam" id="PF18562"/>
    </source>
</evidence>
<name>A0A191VZ16_PLAFA</name>
<feature type="domain" description="Cysteine-rich interdomain region 1 gamma" evidence="5">
    <location>
        <begin position="1638"/>
        <end position="1687"/>
    </location>
</feature>
<feature type="domain" description="PfEMP1 CIDRalpha1" evidence="6">
    <location>
        <begin position="324"/>
        <end position="375"/>
    </location>
</feature>
<feature type="domain" description="Duffy-binding-like" evidence="3">
    <location>
        <begin position="392"/>
        <end position="546"/>
    </location>
</feature>
<dbReference type="Pfam" id="PF03011">
    <property type="entry name" value="PFEMP"/>
    <property type="match status" value="2"/>
</dbReference>
<feature type="domain" description="Duffy-binding-like" evidence="3">
    <location>
        <begin position="1710"/>
        <end position="1852"/>
    </location>
</feature>
<dbReference type="Pfam" id="PF21807">
    <property type="entry name" value="PfEMP1_CIDRalpha1_dom"/>
    <property type="match status" value="1"/>
</dbReference>
<dbReference type="SUPFAM" id="SSF140924">
    <property type="entry name" value="Duffy binding domain-like"/>
    <property type="match status" value="7"/>
</dbReference>
<dbReference type="InterPro" id="IPR041480">
    <property type="entry name" value="CIDR1_gamma"/>
</dbReference>
<evidence type="ECO:0000259" key="6">
    <source>
        <dbReference type="Pfam" id="PF21807"/>
    </source>
</evidence>
<evidence type="ECO:0000259" key="4">
    <source>
        <dbReference type="Pfam" id="PF05424"/>
    </source>
</evidence>
<dbReference type="VEuPathDB" id="PlasmoDB:PfGA01_000007400"/>
<dbReference type="FunFam" id="1.20.58.830:FF:000021">
    <property type="entry name" value="Erythrocyte membrane protein 1, PfEMP1"/>
    <property type="match status" value="1"/>
</dbReference>
<dbReference type="Gene3D" id="1.20.1310.20">
    <property type="entry name" value="Duffy-antigen binding domain"/>
    <property type="match status" value="5"/>
</dbReference>
<dbReference type="VEuPathDB" id="PlasmoDB:PfIT_130005200"/>